<dbReference type="RefSeq" id="WP_245871494.1">
    <property type="nucleotide sequence ID" value="NZ_FZPH01000041.1"/>
</dbReference>
<feature type="domain" description="Condensation" evidence="1">
    <location>
        <begin position="48"/>
        <end position="466"/>
    </location>
</feature>
<dbReference type="PANTHER" id="PTHR45527">
    <property type="entry name" value="NONRIBOSOMAL PEPTIDE SYNTHETASE"/>
    <property type="match status" value="1"/>
</dbReference>
<accession>A0A239PGL1</accession>
<dbReference type="EMBL" id="FZPH01000041">
    <property type="protein sequence ID" value="SNT66327.1"/>
    <property type="molecule type" value="Genomic_DNA"/>
</dbReference>
<dbReference type="CDD" id="cd19531">
    <property type="entry name" value="LCL_NRPS-like"/>
    <property type="match status" value="1"/>
</dbReference>
<gene>
    <name evidence="2" type="ORF">SAMN05421812_1411</name>
</gene>
<feature type="non-terminal residue" evidence="2">
    <location>
        <position position="467"/>
    </location>
</feature>
<dbReference type="GO" id="GO:0043041">
    <property type="term" value="P:amino acid activation for nonribosomal peptide biosynthetic process"/>
    <property type="evidence" value="ECO:0007669"/>
    <property type="project" value="TreeGrafter"/>
</dbReference>
<dbReference type="GO" id="GO:0044550">
    <property type="term" value="P:secondary metabolite biosynthetic process"/>
    <property type="evidence" value="ECO:0007669"/>
    <property type="project" value="TreeGrafter"/>
</dbReference>
<evidence type="ECO:0000313" key="2">
    <source>
        <dbReference type="EMBL" id="SNT66327.1"/>
    </source>
</evidence>
<keyword evidence="3" id="KW-1185">Reference proteome</keyword>
<dbReference type="GO" id="GO:0003824">
    <property type="term" value="F:catalytic activity"/>
    <property type="evidence" value="ECO:0007669"/>
    <property type="project" value="InterPro"/>
</dbReference>
<dbReference type="Gene3D" id="3.30.559.10">
    <property type="entry name" value="Chloramphenicol acetyltransferase-like domain"/>
    <property type="match status" value="1"/>
</dbReference>
<sequence>MDKATLAEEIAALEARLAQMRAGVASAPSAAPPGDGQVIPRRDSTRARMSFMQEQLWFLDQLSPGHSTYNLSVFLRLTGDLDLGALERAVSAVTARHETLRTTFTVEYGQPWQIVHPPTPVRLPIHDITVAVGEHPQESLRRALERQANEAFRLDRDRPFRFRLYRVAADEHVFGLTAHHICFDGASASVLLTEVSELYGMARAGAELSLPSLPIQYGDLAEWQQQRLADGALERDITYWAEKLANPTTLELPTDRPRPDLPSFRGDRLSYTIPADVLEGMRALSRRVNATLFATLVAGMTATLSRWSATPDVIIGTANGNRQRPEFQSLVGCLINMLVLRNDVSDDPTLEELIRRSMVTVAEGWDHQAAPFEKIIERIGLPRDPSRNPMFQIAMDLQSSTAFTWTFQDLVVEWISVAQPTARFDLAINTYDSVDGLQFRVEFATDLFDRSRVHRLMSHLELVLRAA</sequence>
<reference evidence="2 3" key="1">
    <citation type="submission" date="2017-06" db="EMBL/GenBank/DDBJ databases">
        <authorList>
            <person name="Kim H.J."/>
            <person name="Triplett B.A."/>
        </authorList>
    </citation>
    <scope>NUCLEOTIDE SEQUENCE [LARGE SCALE GENOMIC DNA]</scope>
    <source>
        <strain evidence="2 3">CGMCC 4.5593</strain>
    </source>
</reference>
<evidence type="ECO:0000313" key="3">
    <source>
        <dbReference type="Proteomes" id="UP000198362"/>
    </source>
</evidence>
<proteinExistence type="predicted"/>
<dbReference type="SUPFAM" id="SSF52777">
    <property type="entry name" value="CoA-dependent acyltransferases"/>
    <property type="match status" value="2"/>
</dbReference>
<dbReference type="GO" id="GO:0031177">
    <property type="term" value="F:phosphopantetheine binding"/>
    <property type="evidence" value="ECO:0007669"/>
    <property type="project" value="TreeGrafter"/>
</dbReference>
<dbReference type="PANTHER" id="PTHR45527:SF1">
    <property type="entry name" value="FATTY ACID SYNTHASE"/>
    <property type="match status" value="1"/>
</dbReference>
<dbReference type="InterPro" id="IPR001242">
    <property type="entry name" value="Condensation_dom"/>
</dbReference>
<dbReference type="InterPro" id="IPR023213">
    <property type="entry name" value="CAT-like_dom_sf"/>
</dbReference>
<dbReference type="Pfam" id="PF00668">
    <property type="entry name" value="Condensation"/>
    <property type="match status" value="1"/>
</dbReference>
<protein>
    <submittedName>
        <fullName evidence="2">HxxPF-repeated domain-containing protein</fullName>
    </submittedName>
</protein>
<name>A0A239PGL1_9ACTN</name>
<dbReference type="GO" id="GO:0005737">
    <property type="term" value="C:cytoplasm"/>
    <property type="evidence" value="ECO:0007669"/>
    <property type="project" value="TreeGrafter"/>
</dbReference>
<dbReference type="Proteomes" id="UP000198362">
    <property type="component" value="Unassembled WGS sequence"/>
</dbReference>
<organism evidence="2 3">
    <name type="scientific">Asanoa hainanensis</name>
    <dbReference type="NCBI Taxonomy" id="560556"/>
    <lineage>
        <taxon>Bacteria</taxon>
        <taxon>Bacillati</taxon>
        <taxon>Actinomycetota</taxon>
        <taxon>Actinomycetes</taxon>
        <taxon>Micromonosporales</taxon>
        <taxon>Micromonosporaceae</taxon>
        <taxon>Asanoa</taxon>
    </lineage>
</organism>
<dbReference type="AlphaFoldDB" id="A0A239PGL1"/>
<evidence type="ECO:0000259" key="1">
    <source>
        <dbReference type="Pfam" id="PF00668"/>
    </source>
</evidence>
<dbReference type="GO" id="GO:0008610">
    <property type="term" value="P:lipid biosynthetic process"/>
    <property type="evidence" value="ECO:0007669"/>
    <property type="project" value="UniProtKB-ARBA"/>
</dbReference>
<dbReference type="Gene3D" id="3.30.559.30">
    <property type="entry name" value="Nonribosomal peptide synthetase, condensation domain"/>
    <property type="match status" value="1"/>
</dbReference>